<gene>
    <name evidence="2" type="ORF">NG665_08275</name>
</gene>
<name>A0ABY5AGN0_9ACTO</name>
<accession>A0ABY5AGN0</accession>
<evidence type="ECO:0000256" key="1">
    <source>
        <dbReference type="ARBA" id="ARBA00006479"/>
    </source>
</evidence>
<dbReference type="SUPFAM" id="SSF46785">
    <property type="entry name" value="Winged helix' DNA-binding domain"/>
    <property type="match status" value="1"/>
</dbReference>
<dbReference type="InterPro" id="IPR036388">
    <property type="entry name" value="WH-like_DNA-bd_sf"/>
</dbReference>
<protein>
    <submittedName>
        <fullName evidence="2">ROK family protein</fullName>
    </submittedName>
</protein>
<dbReference type="InterPro" id="IPR043129">
    <property type="entry name" value="ATPase_NBD"/>
</dbReference>
<sequence>MAREKYSTSAYQLIKSGAVAHRSDLVRELGVSASTASNIVRDLLAQGLISEINSQQSTGGRPAKILESSAVPDVVAVAELGTRHIRYAVTNSVEPTMPAREIHLPQLTEPEETIDRLVKLWGQLRDELYPGASICAYGLSVSAPVNSATQRIVMPARMLGWHNTDLAELIFRRTGRPAWIENDARAAALGEVRRDANCPQTFIYVKAGSGIGGALVVNGEVFAGAGGMAGDLGHAQVASGSTIVCGCGRRGCLEKEASGSAIREKALAAGIVLNSMQDIIDASLSQMPEIVPMIRRSGELVGRALTPLVNFMNPEAVIVGGALSEIGAFMSSLRASLFATASSSSTTTLSIEPSFYNNNSALIGAARAAHRLLVDAQA</sequence>
<organism evidence="2 3">
    <name type="scientific">Arcanobacterium pinnipediorum</name>
    <dbReference type="NCBI Taxonomy" id="1503041"/>
    <lineage>
        <taxon>Bacteria</taxon>
        <taxon>Bacillati</taxon>
        <taxon>Actinomycetota</taxon>
        <taxon>Actinomycetes</taxon>
        <taxon>Actinomycetales</taxon>
        <taxon>Actinomycetaceae</taxon>
        <taxon>Arcanobacterium</taxon>
    </lineage>
</organism>
<dbReference type="Proteomes" id="UP001056109">
    <property type="component" value="Chromosome"/>
</dbReference>
<comment type="similarity">
    <text evidence="1">Belongs to the ROK (NagC/XylR) family.</text>
</comment>
<dbReference type="Gene3D" id="1.10.10.10">
    <property type="entry name" value="Winged helix-like DNA-binding domain superfamily/Winged helix DNA-binding domain"/>
    <property type="match status" value="1"/>
</dbReference>
<proteinExistence type="inferred from homology"/>
<reference evidence="2" key="1">
    <citation type="submission" date="2022-06" db="EMBL/GenBank/DDBJ databases">
        <title>Complete Genome Sequence of Arcanobacterium pinnipediorum strain DSM 28752 isolated from a harbour seal.</title>
        <authorList>
            <person name="Borowiak M."/>
            <person name="Kreitlow A."/>
            <person name="Alssahen M."/>
            <person name="Malorny B."/>
            <person name="Laemmler C."/>
            <person name="Prenger-Berninghoff E."/>
            <person name="Siebert U."/>
            <person name="Ploetz M."/>
            <person name="Abdulmawjood A."/>
        </authorList>
    </citation>
    <scope>NUCLEOTIDE SEQUENCE</scope>
    <source>
        <strain evidence="2">DSM 28752</strain>
    </source>
</reference>
<evidence type="ECO:0000313" key="3">
    <source>
        <dbReference type="Proteomes" id="UP001056109"/>
    </source>
</evidence>
<keyword evidence="3" id="KW-1185">Reference proteome</keyword>
<dbReference type="InterPro" id="IPR036390">
    <property type="entry name" value="WH_DNA-bd_sf"/>
</dbReference>
<dbReference type="SUPFAM" id="SSF53067">
    <property type="entry name" value="Actin-like ATPase domain"/>
    <property type="match status" value="1"/>
</dbReference>
<dbReference type="EMBL" id="CP099547">
    <property type="protein sequence ID" value="USR79352.1"/>
    <property type="molecule type" value="Genomic_DNA"/>
</dbReference>
<dbReference type="PANTHER" id="PTHR18964:SF173">
    <property type="entry name" value="GLUCOKINASE"/>
    <property type="match status" value="1"/>
</dbReference>
<dbReference type="Pfam" id="PF00480">
    <property type="entry name" value="ROK"/>
    <property type="match status" value="1"/>
</dbReference>
<dbReference type="InterPro" id="IPR000600">
    <property type="entry name" value="ROK"/>
</dbReference>
<dbReference type="RefSeq" id="WP_252673225.1">
    <property type="nucleotide sequence ID" value="NZ_CP099547.1"/>
</dbReference>
<evidence type="ECO:0000313" key="2">
    <source>
        <dbReference type="EMBL" id="USR79352.1"/>
    </source>
</evidence>
<dbReference type="PANTHER" id="PTHR18964">
    <property type="entry name" value="ROK (REPRESSOR, ORF, KINASE) FAMILY"/>
    <property type="match status" value="1"/>
</dbReference>
<dbReference type="Gene3D" id="3.30.420.40">
    <property type="match status" value="2"/>
</dbReference>